<evidence type="ECO:0000313" key="2">
    <source>
        <dbReference type="EMBL" id="TQD98712.1"/>
    </source>
</evidence>
<comment type="caution">
    <text evidence="2">The sequence shown here is derived from an EMBL/GenBank/DDBJ whole genome shotgun (WGS) entry which is preliminary data.</text>
</comment>
<protein>
    <submittedName>
        <fullName evidence="2">Uncharacterized protein</fullName>
    </submittedName>
</protein>
<gene>
    <name evidence="2" type="ORF">C1H46_015705</name>
</gene>
<dbReference type="Proteomes" id="UP000315295">
    <property type="component" value="Unassembled WGS sequence"/>
</dbReference>
<dbReference type="PANTHER" id="PTHR33168">
    <property type="entry name" value="STRESS INDUCED PROTEIN-RELATED"/>
    <property type="match status" value="1"/>
</dbReference>
<feature type="region of interest" description="Disordered" evidence="1">
    <location>
        <begin position="63"/>
        <end position="92"/>
    </location>
</feature>
<dbReference type="AlphaFoldDB" id="A0A540MKJ6"/>
<evidence type="ECO:0000256" key="1">
    <source>
        <dbReference type="SAM" id="MobiDB-lite"/>
    </source>
</evidence>
<sequence length="92" mass="10436">MENIPSPRDKNEGVFSCWGRLTLKLPCIRGLRRHTTTRQRSVGNPGGGFRYDPLSYAQNFDEGWDEMNDEDSTKRGFSARYAAPSLKSHGDK</sequence>
<reference evidence="2 3" key="1">
    <citation type="journal article" date="2019" name="G3 (Bethesda)">
        <title>Sequencing of a Wild Apple (Malus baccata) Genome Unravels the Differences Between Cultivated and Wild Apple Species Regarding Disease Resistance and Cold Tolerance.</title>
        <authorList>
            <person name="Chen X."/>
        </authorList>
    </citation>
    <scope>NUCLEOTIDE SEQUENCE [LARGE SCALE GENOMIC DNA]</scope>
    <source>
        <strain evidence="3">cv. Shandingzi</strain>
        <tissue evidence="2">Leaves</tissue>
    </source>
</reference>
<accession>A0A540MKJ6</accession>
<proteinExistence type="predicted"/>
<organism evidence="2 3">
    <name type="scientific">Malus baccata</name>
    <name type="common">Siberian crab apple</name>
    <name type="synonym">Pyrus baccata</name>
    <dbReference type="NCBI Taxonomy" id="106549"/>
    <lineage>
        <taxon>Eukaryota</taxon>
        <taxon>Viridiplantae</taxon>
        <taxon>Streptophyta</taxon>
        <taxon>Embryophyta</taxon>
        <taxon>Tracheophyta</taxon>
        <taxon>Spermatophyta</taxon>
        <taxon>Magnoliopsida</taxon>
        <taxon>eudicotyledons</taxon>
        <taxon>Gunneridae</taxon>
        <taxon>Pentapetalae</taxon>
        <taxon>rosids</taxon>
        <taxon>fabids</taxon>
        <taxon>Rosales</taxon>
        <taxon>Rosaceae</taxon>
        <taxon>Amygdaloideae</taxon>
        <taxon>Maleae</taxon>
        <taxon>Malus</taxon>
    </lineage>
</organism>
<dbReference type="EMBL" id="VIEB01000249">
    <property type="protein sequence ID" value="TQD98712.1"/>
    <property type="molecule type" value="Genomic_DNA"/>
</dbReference>
<keyword evidence="3" id="KW-1185">Reference proteome</keyword>
<name>A0A540MKJ6_MALBA</name>
<evidence type="ECO:0000313" key="3">
    <source>
        <dbReference type="Proteomes" id="UP000315295"/>
    </source>
</evidence>